<dbReference type="RefSeq" id="WP_075639832.1">
    <property type="nucleotide sequence ID" value="NZ_MKIM01000027.1"/>
</dbReference>
<dbReference type="OrthoDB" id="7875074at2"/>
<dbReference type="InterPro" id="IPR000182">
    <property type="entry name" value="GNAT_dom"/>
</dbReference>
<proteinExistence type="predicted"/>
<name>A0A1Q8ZQH1_9HYPH</name>
<evidence type="ECO:0000313" key="3">
    <source>
        <dbReference type="Proteomes" id="UP000186894"/>
    </source>
</evidence>
<organism evidence="2 3">
    <name type="scientific">Rhizobium oryziradicis</name>
    <dbReference type="NCBI Taxonomy" id="1867956"/>
    <lineage>
        <taxon>Bacteria</taxon>
        <taxon>Pseudomonadati</taxon>
        <taxon>Pseudomonadota</taxon>
        <taxon>Alphaproteobacteria</taxon>
        <taxon>Hyphomicrobiales</taxon>
        <taxon>Rhizobiaceae</taxon>
        <taxon>Rhizobium/Agrobacterium group</taxon>
        <taxon>Rhizobium</taxon>
    </lineage>
</organism>
<evidence type="ECO:0000313" key="2">
    <source>
        <dbReference type="EMBL" id="OLP44325.1"/>
    </source>
</evidence>
<protein>
    <recommendedName>
        <fullName evidence="1">N-acetyltransferase domain-containing protein</fullName>
    </recommendedName>
</protein>
<dbReference type="SUPFAM" id="SSF55729">
    <property type="entry name" value="Acyl-CoA N-acyltransferases (Nat)"/>
    <property type="match status" value="1"/>
</dbReference>
<accession>A0A1Q8ZQH1</accession>
<dbReference type="Gene3D" id="3.40.630.30">
    <property type="match status" value="1"/>
</dbReference>
<dbReference type="Pfam" id="PF13508">
    <property type="entry name" value="Acetyltransf_7"/>
    <property type="match status" value="1"/>
</dbReference>
<feature type="domain" description="N-acetyltransferase" evidence="1">
    <location>
        <begin position="4"/>
        <end position="163"/>
    </location>
</feature>
<gene>
    <name evidence="2" type="ORF">BJF95_07195</name>
</gene>
<reference evidence="2 3" key="1">
    <citation type="submission" date="2016-09" db="EMBL/GenBank/DDBJ databases">
        <title>Rhizobium oryziradicis sp. nov., isolated from the root of rice.</title>
        <authorList>
            <person name="Zhao J."/>
            <person name="Zhang X."/>
        </authorList>
    </citation>
    <scope>NUCLEOTIDE SEQUENCE [LARGE SCALE GENOMIC DNA]</scope>
    <source>
        <strain evidence="2 3">N19</strain>
    </source>
</reference>
<dbReference type="InterPro" id="IPR016181">
    <property type="entry name" value="Acyl_CoA_acyltransferase"/>
</dbReference>
<dbReference type="EMBL" id="MKIM01000027">
    <property type="protein sequence ID" value="OLP44325.1"/>
    <property type="molecule type" value="Genomic_DNA"/>
</dbReference>
<dbReference type="PROSITE" id="PS51186">
    <property type="entry name" value="GNAT"/>
    <property type="match status" value="1"/>
</dbReference>
<dbReference type="AlphaFoldDB" id="A0A1Q8ZQH1"/>
<sequence length="174" mass="18553">MKPTQFRPITSDDHQGLVALWRDTWTATYGPSLGLAALDSSLKDLAQNGTASMLPGFGELGYCMADGQDIRASAIVVERGTVAYLWGMYVHPSCQRQGLGSLLLKGVASEIATSSDIEIRALPTSSSAISFYQKHGFVETGTEDTELTGGVSAKTLIMSVSVERLKAMSLMSSL</sequence>
<dbReference type="GO" id="GO:0016747">
    <property type="term" value="F:acyltransferase activity, transferring groups other than amino-acyl groups"/>
    <property type="evidence" value="ECO:0007669"/>
    <property type="project" value="InterPro"/>
</dbReference>
<dbReference type="STRING" id="1867956.BJF95_07195"/>
<dbReference type="CDD" id="cd04301">
    <property type="entry name" value="NAT_SF"/>
    <property type="match status" value="1"/>
</dbReference>
<keyword evidence="3" id="KW-1185">Reference proteome</keyword>
<evidence type="ECO:0000259" key="1">
    <source>
        <dbReference type="PROSITE" id="PS51186"/>
    </source>
</evidence>
<dbReference type="Proteomes" id="UP000186894">
    <property type="component" value="Unassembled WGS sequence"/>
</dbReference>
<comment type="caution">
    <text evidence="2">The sequence shown here is derived from an EMBL/GenBank/DDBJ whole genome shotgun (WGS) entry which is preliminary data.</text>
</comment>